<dbReference type="Gene3D" id="3.40.50.150">
    <property type="entry name" value="Vaccinia Virus protein VP39"/>
    <property type="match status" value="1"/>
</dbReference>
<evidence type="ECO:0000313" key="4">
    <source>
        <dbReference type="EMBL" id="CAK9035657.1"/>
    </source>
</evidence>
<dbReference type="EMBL" id="CAXAMN010011570">
    <property type="protein sequence ID" value="CAK9035657.1"/>
    <property type="molecule type" value="Genomic_DNA"/>
</dbReference>
<keyword evidence="2" id="KW-0808">Transferase</keyword>
<feature type="non-terminal residue" evidence="5">
    <location>
        <position position="1"/>
    </location>
</feature>
<dbReference type="InterPro" id="IPR029063">
    <property type="entry name" value="SAM-dependent_MTases_sf"/>
</dbReference>
<keyword evidence="1 2" id="KW-0949">S-adenosyl-L-methionine</keyword>
<dbReference type="CDD" id="cd02440">
    <property type="entry name" value="AdoMet_MTases"/>
    <property type="match status" value="1"/>
</dbReference>
<evidence type="ECO:0000313" key="5">
    <source>
        <dbReference type="EMBL" id="CAK9035718.1"/>
    </source>
</evidence>
<keyword evidence="6" id="KW-1185">Reference proteome</keyword>
<dbReference type="Gene3D" id="2.70.160.11">
    <property type="entry name" value="Hnrnp arginine n-methyltransferase1"/>
    <property type="match status" value="1"/>
</dbReference>
<dbReference type="PANTHER" id="PTHR11006">
    <property type="entry name" value="PROTEIN ARGININE N-METHYLTRANSFERASE"/>
    <property type="match status" value="1"/>
</dbReference>
<evidence type="ECO:0000256" key="2">
    <source>
        <dbReference type="PROSITE-ProRule" id="PRU01015"/>
    </source>
</evidence>
<dbReference type="Proteomes" id="UP001642484">
    <property type="component" value="Unassembled WGS sequence"/>
</dbReference>
<comment type="caution">
    <text evidence="5">The sequence shown here is derived from an EMBL/GenBank/DDBJ whole genome shotgun (WGS) entry which is preliminary data.</text>
</comment>
<name>A0ABP0LAS8_9DINO</name>
<dbReference type="PANTHER" id="PTHR11006:SF4">
    <property type="entry name" value="PROTEIN ARGININE N-METHYLTRANSFERASE 7"/>
    <property type="match status" value="1"/>
</dbReference>
<reference evidence="5 6" key="1">
    <citation type="submission" date="2024-02" db="EMBL/GenBank/DDBJ databases">
        <authorList>
            <person name="Chen Y."/>
            <person name="Shah S."/>
            <person name="Dougan E. K."/>
            <person name="Thang M."/>
            <person name="Chan C."/>
        </authorList>
    </citation>
    <scope>NUCLEOTIDE SEQUENCE [LARGE SCALE GENOMIC DNA]</scope>
</reference>
<keyword evidence="2" id="KW-0489">Methyltransferase</keyword>
<dbReference type="Pfam" id="PF06325">
    <property type="entry name" value="PrmA"/>
    <property type="match status" value="1"/>
</dbReference>
<evidence type="ECO:0000313" key="6">
    <source>
        <dbReference type="Proteomes" id="UP001642484"/>
    </source>
</evidence>
<dbReference type="SUPFAM" id="SSF53335">
    <property type="entry name" value="S-adenosyl-L-methionine-dependent methyltransferases"/>
    <property type="match status" value="1"/>
</dbReference>
<proteinExistence type="predicted"/>
<accession>A0ABP0LAS8</accession>
<dbReference type="EMBL" id="CAXAMN010011603">
    <property type="protein sequence ID" value="CAK9035718.1"/>
    <property type="molecule type" value="Genomic_DNA"/>
</dbReference>
<feature type="region of interest" description="Disordered" evidence="3">
    <location>
        <begin position="34"/>
        <end position="59"/>
    </location>
</feature>
<evidence type="ECO:0000256" key="3">
    <source>
        <dbReference type="SAM" id="MobiDB-lite"/>
    </source>
</evidence>
<gene>
    <name evidence="4" type="ORF">CCMP2556_LOCUS19992</name>
    <name evidence="5" type="ORF">CCMP2556_LOCUS20016</name>
</gene>
<sequence>PDVAMYSAVASACDQVHRWTFALQMLSLAREEDRAEGMSRRPTTPMNSVKPKWRVKPPEKDRVQIAQSGAPQYKDSFIPAGCDDDEDAARYEQVITRGHWCPPRLRGRNDLLIEAVNDWHFAMLNDSHRNQFYWDALGRCVKDKCVVDIGSGSGLLALMALKLGARKVIAIEASQDMVDLARLNAERNGAERLQIIHGLSSKVHLNDCKADVIVSETLGALMLGEGMLDYMADARLRLGQADCLVVPRGGAQFAQLVASESLAMVSSVQTQCSLGFDLSAIGCLQDTGKIFFSKQWGFRLNTLNDLVGMSERICIFEADFQNGDRRDIPAIQNFKLRATRPGVIHAVMASWEVWSDEAKTHKITTHPEDTKDQPWGFARDMQWGQGLQLIEDFDAANRAGSREDAPSPFIVQEGEELLLTVRMSLPCRQTFQHFGRAKKGEEGLRDAHEIPNA</sequence>
<evidence type="ECO:0000256" key="1">
    <source>
        <dbReference type="ARBA" id="ARBA00022691"/>
    </source>
</evidence>
<dbReference type="PROSITE" id="PS51678">
    <property type="entry name" value="SAM_MT_PRMT"/>
    <property type="match status" value="1"/>
</dbReference>
<protein>
    <submittedName>
        <fullName evidence="5">Uncharacterized protein</fullName>
    </submittedName>
</protein>
<organism evidence="5 6">
    <name type="scientific">Durusdinium trenchii</name>
    <dbReference type="NCBI Taxonomy" id="1381693"/>
    <lineage>
        <taxon>Eukaryota</taxon>
        <taxon>Sar</taxon>
        <taxon>Alveolata</taxon>
        <taxon>Dinophyceae</taxon>
        <taxon>Suessiales</taxon>
        <taxon>Symbiodiniaceae</taxon>
        <taxon>Durusdinium</taxon>
    </lineage>
</organism>
<dbReference type="InterPro" id="IPR025799">
    <property type="entry name" value="Arg_MeTrfase"/>
</dbReference>